<dbReference type="EMBL" id="BAABME010010798">
    <property type="protein sequence ID" value="GAA0182085.1"/>
    <property type="molecule type" value="Genomic_DNA"/>
</dbReference>
<gene>
    <name evidence="1" type="ORF">LIER_30318</name>
</gene>
<keyword evidence="2" id="KW-1185">Reference proteome</keyword>
<evidence type="ECO:0000313" key="2">
    <source>
        <dbReference type="Proteomes" id="UP001454036"/>
    </source>
</evidence>
<reference evidence="1 2" key="1">
    <citation type="submission" date="2024-01" db="EMBL/GenBank/DDBJ databases">
        <title>The complete chloroplast genome sequence of Lithospermum erythrorhizon: insights into the phylogenetic relationship among Boraginaceae species and the maternal lineages of purple gromwells.</title>
        <authorList>
            <person name="Okada T."/>
            <person name="Watanabe K."/>
        </authorList>
    </citation>
    <scope>NUCLEOTIDE SEQUENCE [LARGE SCALE GENOMIC DNA]</scope>
</reference>
<comment type="caution">
    <text evidence="1">The sequence shown here is derived from an EMBL/GenBank/DDBJ whole genome shotgun (WGS) entry which is preliminary data.</text>
</comment>
<organism evidence="1 2">
    <name type="scientific">Lithospermum erythrorhizon</name>
    <name type="common">Purple gromwell</name>
    <name type="synonym">Lithospermum officinale var. erythrorhizon</name>
    <dbReference type="NCBI Taxonomy" id="34254"/>
    <lineage>
        <taxon>Eukaryota</taxon>
        <taxon>Viridiplantae</taxon>
        <taxon>Streptophyta</taxon>
        <taxon>Embryophyta</taxon>
        <taxon>Tracheophyta</taxon>
        <taxon>Spermatophyta</taxon>
        <taxon>Magnoliopsida</taxon>
        <taxon>eudicotyledons</taxon>
        <taxon>Gunneridae</taxon>
        <taxon>Pentapetalae</taxon>
        <taxon>asterids</taxon>
        <taxon>lamiids</taxon>
        <taxon>Boraginales</taxon>
        <taxon>Boraginaceae</taxon>
        <taxon>Boraginoideae</taxon>
        <taxon>Lithospermeae</taxon>
        <taxon>Lithospermum</taxon>
    </lineage>
</organism>
<accession>A0AAV3RMA6</accession>
<dbReference type="AlphaFoldDB" id="A0AAV3RMA6"/>
<proteinExistence type="predicted"/>
<evidence type="ECO:0000313" key="1">
    <source>
        <dbReference type="EMBL" id="GAA0182085.1"/>
    </source>
</evidence>
<protein>
    <submittedName>
        <fullName evidence="1">Uncharacterized protein</fullName>
    </submittedName>
</protein>
<sequence length="89" mass="10024">MSPVPSPDKATHDALHPFLDQVVLQRVTRLAPGPPMRPHGFCCRYSLNFPPESLSIFFFFMSISDSLFFPFFQTVSASRALADVNSILY</sequence>
<name>A0AAV3RMA6_LITER</name>
<dbReference type="Proteomes" id="UP001454036">
    <property type="component" value="Unassembled WGS sequence"/>
</dbReference>